<dbReference type="GO" id="GO:0005684">
    <property type="term" value="C:U2-type spliceosomal complex"/>
    <property type="evidence" value="ECO:0007669"/>
    <property type="project" value="TreeGrafter"/>
</dbReference>
<sequence>LQNSLDKKDKKRKKEKKKKHKKHRRRSSSSSSSSSEEERGKTRSQKRMDNSSWKTAPYKVPGYGLQVRDAEQSHRHRDRSHSPSHGWNSRRNPEHSGPRSPSRHSKQHSSREEKGRARSPSPKKSYRRQHPPGYTRKISPEELERKRQEMMENAKWREEERANNLRRHRQEEELERELEKLDSRDGKFFQRLKLESASTSSLEERVKRNIHSLQRTPAALEKNFMQR</sequence>
<evidence type="ECO:0000313" key="4">
    <source>
        <dbReference type="Proteomes" id="UP000567624"/>
    </source>
</evidence>
<comment type="caution">
    <text evidence="3">The sequence shown here is derived from an EMBL/GenBank/DDBJ whole genome shotgun (WGS) entry which is preliminary data.</text>
</comment>
<proteinExistence type="inferred from homology"/>
<feature type="compositionally biased region" description="Basic residues" evidence="2">
    <location>
        <begin position="9"/>
        <end position="27"/>
    </location>
</feature>
<feature type="non-terminal residue" evidence="3">
    <location>
        <position position="227"/>
    </location>
</feature>
<dbReference type="GO" id="GO:0000398">
    <property type="term" value="P:mRNA splicing, via spliceosome"/>
    <property type="evidence" value="ECO:0007669"/>
    <property type="project" value="TreeGrafter"/>
</dbReference>
<dbReference type="AlphaFoldDB" id="A0A7K8RAV4"/>
<evidence type="ECO:0000313" key="3">
    <source>
        <dbReference type="EMBL" id="NXF14026.1"/>
    </source>
</evidence>
<feature type="non-terminal residue" evidence="3">
    <location>
        <position position="1"/>
    </location>
</feature>
<evidence type="ECO:0000256" key="1">
    <source>
        <dbReference type="ARBA" id="ARBA00006695"/>
    </source>
</evidence>
<dbReference type="Proteomes" id="UP000567624">
    <property type="component" value="Unassembled WGS sequence"/>
</dbReference>
<dbReference type="PANTHER" id="PTHR16196:SF0">
    <property type="entry name" value="PRE-MRNA-SPLICING FACTOR CWC25 HOMOLOG"/>
    <property type="match status" value="1"/>
</dbReference>
<comment type="similarity">
    <text evidence="1">Belongs to the CWC25 family.</text>
</comment>
<reference evidence="3 4" key="1">
    <citation type="submission" date="2019-09" db="EMBL/GenBank/DDBJ databases">
        <title>Bird 10,000 Genomes (B10K) Project - Family phase.</title>
        <authorList>
            <person name="Zhang G."/>
        </authorList>
    </citation>
    <scope>NUCLEOTIDE SEQUENCE [LARGE SCALE GENOMIC DNA]</scope>
    <source>
        <strain evidence="3">B10K-CU-031-20</strain>
    </source>
</reference>
<dbReference type="PANTHER" id="PTHR16196">
    <property type="entry name" value="CELL CYCLE CONTROL PROTEIN CWF25"/>
    <property type="match status" value="1"/>
</dbReference>
<feature type="region of interest" description="Disordered" evidence="2">
    <location>
        <begin position="1"/>
        <end position="179"/>
    </location>
</feature>
<dbReference type="EMBL" id="VWYW01002494">
    <property type="protein sequence ID" value="NXF14026.1"/>
    <property type="molecule type" value="Genomic_DNA"/>
</dbReference>
<feature type="compositionally biased region" description="Basic and acidic residues" evidence="2">
    <location>
        <begin position="36"/>
        <end position="49"/>
    </location>
</feature>
<name>A0A7K8RAV4_9PASS</name>
<accession>A0A7K8RAV4</accession>
<evidence type="ECO:0000256" key="2">
    <source>
        <dbReference type="SAM" id="MobiDB-lite"/>
    </source>
</evidence>
<organism evidence="3 4">
    <name type="scientific">Smithornis capensis</name>
    <dbReference type="NCBI Taxonomy" id="363769"/>
    <lineage>
        <taxon>Eukaryota</taxon>
        <taxon>Metazoa</taxon>
        <taxon>Chordata</taxon>
        <taxon>Craniata</taxon>
        <taxon>Vertebrata</taxon>
        <taxon>Euteleostomi</taxon>
        <taxon>Archelosauria</taxon>
        <taxon>Archosauria</taxon>
        <taxon>Dinosauria</taxon>
        <taxon>Saurischia</taxon>
        <taxon>Theropoda</taxon>
        <taxon>Coelurosauria</taxon>
        <taxon>Aves</taxon>
        <taxon>Neognathae</taxon>
        <taxon>Neoaves</taxon>
        <taxon>Telluraves</taxon>
        <taxon>Australaves</taxon>
        <taxon>Passeriformes</taxon>
        <taxon>Eurylaimidae</taxon>
        <taxon>Smithornis</taxon>
    </lineage>
</organism>
<gene>
    <name evidence="3" type="primary">Cwc25</name>
    <name evidence="3" type="ORF">SMICAP_R13196</name>
</gene>
<feature type="compositionally biased region" description="Basic and acidic residues" evidence="2">
    <location>
        <begin position="138"/>
        <end position="163"/>
    </location>
</feature>
<keyword evidence="4" id="KW-1185">Reference proteome</keyword>
<dbReference type="InterPro" id="IPR051376">
    <property type="entry name" value="CWC25_splicing_factor"/>
</dbReference>
<protein>
    <submittedName>
        <fullName evidence="3">CWC25 factor</fullName>
    </submittedName>
</protein>